<dbReference type="InterPro" id="IPR000863">
    <property type="entry name" value="Sulfotransferase_dom"/>
</dbReference>
<evidence type="ECO:0000313" key="5">
    <source>
        <dbReference type="Proteomes" id="UP000183315"/>
    </source>
</evidence>
<evidence type="ECO:0000256" key="1">
    <source>
        <dbReference type="ARBA" id="ARBA00022679"/>
    </source>
</evidence>
<dbReference type="InterPro" id="IPR027417">
    <property type="entry name" value="P-loop_NTPase"/>
</dbReference>
<accession>A0A1H6YT08</accession>
<dbReference type="STRING" id="1043493.SAMN05421637_1734"/>
<protein>
    <submittedName>
        <fullName evidence="4">Sulfotransferase domain-containing protein</fullName>
    </submittedName>
</protein>
<keyword evidence="1 4" id="KW-0808">Transferase</keyword>
<dbReference type="PANTHER" id="PTHR10605">
    <property type="entry name" value="HEPARAN SULFATE SULFOTRANSFERASE"/>
    <property type="match status" value="1"/>
</dbReference>
<dbReference type="PANTHER" id="PTHR10605:SF56">
    <property type="entry name" value="BIFUNCTIONAL HEPARAN SULFATE N-DEACETYLASE_N-SULFOTRANSFERASE"/>
    <property type="match status" value="1"/>
</dbReference>
<dbReference type="Gene3D" id="3.40.50.300">
    <property type="entry name" value="P-loop containing nucleotide triphosphate hydrolases"/>
    <property type="match status" value="1"/>
</dbReference>
<proteinExistence type="predicted"/>
<organism evidence="4 5">
    <name type="scientific">Demequina mangrovi</name>
    <dbReference type="NCBI Taxonomy" id="1043493"/>
    <lineage>
        <taxon>Bacteria</taxon>
        <taxon>Bacillati</taxon>
        <taxon>Actinomycetota</taxon>
        <taxon>Actinomycetes</taxon>
        <taxon>Micrococcales</taxon>
        <taxon>Demequinaceae</taxon>
        <taxon>Demequina</taxon>
    </lineage>
</organism>
<reference evidence="5" key="1">
    <citation type="submission" date="2016-10" db="EMBL/GenBank/DDBJ databases">
        <authorList>
            <person name="Varghese N."/>
        </authorList>
    </citation>
    <scope>NUCLEOTIDE SEQUENCE [LARGE SCALE GENOMIC DNA]</scope>
    <source>
        <strain evidence="5">DSM 24868</strain>
    </source>
</reference>
<dbReference type="InterPro" id="IPR037359">
    <property type="entry name" value="NST/OST"/>
</dbReference>
<keyword evidence="5" id="KW-1185">Reference proteome</keyword>
<feature type="domain" description="Sulfotransferase" evidence="3">
    <location>
        <begin position="23"/>
        <end position="227"/>
    </location>
</feature>
<dbReference type="Proteomes" id="UP000183315">
    <property type="component" value="Unassembled WGS sequence"/>
</dbReference>
<evidence type="ECO:0000256" key="2">
    <source>
        <dbReference type="ARBA" id="ARBA00023180"/>
    </source>
</evidence>
<evidence type="ECO:0000259" key="3">
    <source>
        <dbReference type="Pfam" id="PF00685"/>
    </source>
</evidence>
<gene>
    <name evidence="4" type="ORF">SAMN05421637_1734</name>
</gene>
<name>A0A1H6YT08_9MICO</name>
<keyword evidence="2" id="KW-0325">Glycoprotein</keyword>
<sequence length="274" mass="31424">MERQRNRFKFSLRRADARRRALPDYLIIGAQKSGTTSLSAYLDQLSDYRPAFRKEVHYFDHNHERSASWYRAHFPRDDRPGSDSWAVGDATPFYLAHPEVPHRAASLIPRARIIAVLRDPVERAYSHFQHSRARGTEPLEDFATALRLEQERTAGAWRSLRNGALRAPAAEHFSYAERGFYARQLKRWYAEFPAEQILVGFSSDLFADPRSFVSAAASHIGRPMRATESVDFAPRNTRVYDGIDETVAAELRALYAEDSVELRTMLGRPLPWAD</sequence>
<dbReference type="EMBL" id="FNZI01000003">
    <property type="protein sequence ID" value="SEJ40430.1"/>
    <property type="molecule type" value="Genomic_DNA"/>
</dbReference>
<dbReference type="Pfam" id="PF00685">
    <property type="entry name" value="Sulfotransfer_1"/>
    <property type="match status" value="1"/>
</dbReference>
<evidence type="ECO:0000313" key="4">
    <source>
        <dbReference type="EMBL" id="SEJ40430.1"/>
    </source>
</evidence>
<dbReference type="SUPFAM" id="SSF52540">
    <property type="entry name" value="P-loop containing nucleoside triphosphate hydrolases"/>
    <property type="match status" value="1"/>
</dbReference>
<dbReference type="GO" id="GO:0008146">
    <property type="term" value="F:sulfotransferase activity"/>
    <property type="evidence" value="ECO:0007669"/>
    <property type="project" value="InterPro"/>
</dbReference>
<dbReference type="AlphaFoldDB" id="A0A1H6YT08"/>